<dbReference type="EMBL" id="KN549399">
    <property type="protein sequence ID" value="KHJ97789.1"/>
    <property type="molecule type" value="Genomic_DNA"/>
</dbReference>
<dbReference type="PANTHER" id="PTHR10794:SF45">
    <property type="entry name" value="MONOACYLGLYCEROL LIPASE ABHD2"/>
    <property type="match status" value="1"/>
</dbReference>
<proteinExistence type="inferred from homology"/>
<dbReference type="GO" id="GO:0097524">
    <property type="term" value="C:sperm plasma membrane"/>
    <property type="evidence" value="ECO:0007669"/>
    <property type="project" value="TreeGrafter"/>
</dbReference>
<evidence type="ECO:0000313" key="2">
    <source>
        <dbReference type="EMBL" id="KHJ97789.1"/>
    </source>
</evidence>
<dbReference type="GO" id="GO:0008126">
    <property type="term" value="F:acetylesterase activity"/>
    <property type="evidence" value="ECO:0007669"/>
    <property type="project" value="TreeGrafter"/>
</dbReference>
<comment type="similarity">
    <text evidence="1">Belongs to the AB hydrolase superfamily. AB hydrolase 4 family.</text>
</comment>
<dbReference type="GO" id="GO:0047372">
    <property type="term" value="F:monoacylglycerol lipase activity"/>
    <property type="evidence" value="ECO:0007669"/>
    <property type="project" value="TreeGrafter"/>
</dbReference>
<dbReference type="InterPro" id="IPR050960">
    <property type="entry name" value="AB_hydrolase_4_sf"/>
</dbReference>
<dbReference type="PANTHER" id="PTHR10794">
    <property type="entry name" value="ABHYDROLASE DOMAIN-CONTAINING PROTEIN"/>
    <property type="match status" value="1"/>
</dbReference>
<dbReference type="SUPFAM" id="SSF53474">
    <property type="entry name" value="alpha/beta-Hydrolases"/>
    <property type="match status" value="1"/>
</dbReference>
<dbReference type="GO" id="GO:0043401">
    <property type="term" value="P:steroid hormone receptor signaling pathway"/>
    <property type="evidence" value="ECO:0007669"/>
    <property type="project" value="TreeGrafter"/>
</dbReference>
<dbReference type="GO" id="GO:0048240">
    <property type="term" value="P:sperm capacitation"/>
    <property type="evidence" value="ECO:0007669"/>
    <property type="project" value="TreeGrafter"/>
</dbReference>
<dbReference type="GO" id="GO:0036126">
    <property type="term" value="C:sperm flagellum"/>
    <property type="evidence" value="ECO:0007669"/>
    <property type="project" value="TreeGrafter"/>
</dbReference>
<evidence type="ECO:0000256" key="1">
    <source>
        <dbReference type="ARBA" id="ARBA00010884"/>
    </source>
</evidence>
<dbReference type="GO" id="GO:0051792">
    <property type="term" value="P:medium-chain fatty acid biosynthetic process"/>
    <property type="evidence" value="ECO:0007669"/>
    <property type="project" value="TreeGrafter"/>
</dbReference>
<dbReference type="GO" id="GO:0051793">
    <property type="term" value="P:medium-chain fatty acid catabolic process"/>
    <property type="evidence" value="ECO:0007669"/>
    <property type="project" value="TreeGrafter"/>
</dbReference>
<sequence>MMLPSGLPRILKGEPATGLGPKNLHRVTIAVEKNPPQDMPRAVILTSATMRLWAATSLVALDENYNRRVAGFTDVESFYEWCSCLPHLPRLSVPMIFLNAEDDPIIPRCLWEPVKELASQSEDMAFVSTRHGGHLGFLEGNSFSPHSVTWLDRFIVEMADRAVETYASY</sequence>
<dbReference type="Proteomes" id="UP000053660">
    <property type="component" value="Unassembled WGS sequence"/>
</dbReference>
<name>A0A0B1TKL4_OESDE</name>
<reference evidence="2 3" key="1">
    <citation type="submission" date="2014-03" db="EMBL/GenBank/DDBJ databases">
        <title>Draft genome of the hookworm Oesophagostomum dentatum.</title>
        <authorList>
            <person name="Mitreva M."/>
        </authorList>
    </citation>
    <scope>NUCLEOTIDE SEQUENCE [LARGE SCALE GENOMIC DNA]</scope>
    <source>
        <strain evidence="2 3">OD-Hann</strain>
    </source>
</reference>
<dbReference type="Gene3D" id="3.40.50.1820">
    <property type="entry name" value="alpha/beta hydrolase"/>
    <property type="match status" value="1"/>
</dbReference>
<organism evidence="2 3">
    <name type="scientific">Oesophagostomum dentatum</name>
    <name type="common">Nodular worm</name>
    <dbReference type="NCBI Taxonomy" id="61180"/>
    <lineage>
        <taxon>Eukaryota</taxon>
        <taxon>Metazoa</taxon>
        <taxon>Ecdysozoa</taxon>
        <taxon>Nematoda</taxon>
        <taxon>Chromadorea</taxon>
        <taxon>Rhabditida</taxon>
        <taxon>Rhabditina</taxon>
        <taxon>Rhabditomorpha</taxon>
        <taxon>Strongyloidea</taxon>
        <taxon>Strongylidae</taxon>
        <taxon>Oesophagostomum</taxon>
    </lineage>
</organism>
<dbReference type="OrthoDB" id="5954035at2759"/>
<protein>
    <submittedName>
        <fullName evidence="2">Uncharacterized protein</fullName>
    </submittedName>
</protein>
<keyword evidence="3" id="KW-1185">Reference proteome</keyword>
<dbReference type="InterPro" id="IPR029058">
    <property type="entry name" value="AB_hydrolase_fold"/>
</dbReference>
<gene>
    <name evidence="2" type="ORF">OESDEN_02234</name>
</gene>
<dbReference type="GO" id="GO:0046464">
    <property type="term" value="P:acylglycerol catabolic process"/>
    <property type="evidence" value="ECO:0007669"/>
    <property type="project" value="TreeGrafter"/>
</dbReference>
<evidence type="ECO:0000313" key="3">
    <source>
        <dbReference type="Proteomes" id="UP000053660"/>
    </source>
</evidence>
<dbReference type="AlphaFoldDB" id="A0A0B1TKL4"/>
<accession>A0A0B1TKL4</accession>